<name>A0A0F9C0F5_9ZZZZ</name>
<gene>
    <name evidence="2" type="ORF">LCGC14_2383170</name>
</gene>
<accession>A0A0F9C0F5</accession>
<keyword evidence="1" id="KW-0472">Membrane</keyword>
<feature type="transmembrane region" description="Helical" evidence="1">
    <location>
        <begin position="12"/>
        <end position="34"/>
    </location>
</feature>
<evidence type="ECO:0000256" key="1">
    <source>
        <dbReference type="SAM" id="Phobius"/>
    </source>
</evidence>
<sequence length="141" mass="15123">MLTMLKQLLLSGLSRAWVAFVIVAFVAGAAFLAFDRDNPLESDDPYVVGFTCGAIGAAMAAMYTIIEAVAKRQVVVLTTYFALLLGWCAFLVVQSILGRAAGGHHHGMYTYAAIASFLIGAGTLPLFRRRLPPRVVICVSV</sequence>
<dbReference type="AlphaFoldDB" id="A0A0F9C0F5"/>
<reference evidence="2" key="1">
    <citation type="journal article" date="2015" name="Nature">
        <title>Complex archaea that bridge the gap between prokaryotes and eukaryotes.</title>
        <authorList>
            <person name="Spang A."/>
            <person name="Saw J.H."/>
            <person name="Jorgensen S.L."/>
            <person name="Zaremba-Niedzwiedzka K."/>
            <person name="Martijn J."/>
            <person name="Lind A.E."/>
            <person name="van Eijk R."/>
            <person name="Schleper C."/>
            <person name="Guy L."/>
            <person name="Ettema T.J."/>
        </authorList>
    </citation>
    <scope>NUCLEOTIDE SEQUENCE</scope>
</reference>
<keyword evidence="1" id="KW-0812">Transmembrane</keyword>
<feature type="transmembrane region" description="Helical" evidence="1">
    <location>
        <begin position="77"/>
        <end position="97"/>
    </location>
</feature>
<evidence type="ECO:0000313" key="2">
    <source>
        <dbReference type="EMBL" id="KKL27634.1"/>
    </source>
</evidence>
<comment type="caution">
    <text evidence="2">The sequence shown here is derived from an EMBL/GenBank/DDBJ whole genome shotgun (WGS) entry which is preliminary data.</text>
</comment>
<keyword evidence="1" id="KW-1133">Transmembrane helix</keyword>
<dbReference type="EMBL" id="LAZR01035390">
    <property type="protein sequence ID" value="KKL27634.1"/>
    <property type="molecule type" value="Genomic_DNA"/>
</dbReference>
<feature type="transmembrane region" description="Helical" evidence="1">
    <location>
        <begin position="46"/>
        <end position="65"/>
    </location>
</feature>
<feature type="transmembrane region" description="Helical" evidence="1">
    <location>
        <begin position="109"/>
        <end position="127"/>
    </location>
</feature>
<feature type="non-terminal residue" evidence="2">
    <location>
        <position position="141"/>
    </location>
</feature>
<organism evidence="2">
    <name type="scientific">marine sediment metagenome</name>
    <dbReference type="NCBI Taxonomy" id="412755"/>
    <lineage>
        <taxon>unclassified sequences</taxon>
        <taxon>metagenomes</taxon>
        <taxon>ecological metagenomes</taxon>
    </lineage>
</organism>
<proteinExistence type="predicted"/>
<protein>
    <submittedName>
        <fullName evidence="2">Uncharacterized protein</fullName>
    </submittedName>
</protein>